<proteinExistence type="predicted"/>
<dbReference type="PROSITE" id="PS51186">
    <property type="entry name" value="GNAT"/>
    <property type="match status" value="1"/>
</dbReference>
<dbReference type="Gene3D" id="3.40.630.30">
    <property type="match status" value="1"/>
</dbReference>
<keyword evidence="1" id="KW-0808">Transferase</keyword>
<evidence type="ECO:0000313" key="4">
    <source>
        <dbReference type="EMBL" id="MCS5732301.1"/>
    </source>
</evidence>
<dbReference type="EMBL" id="JANLCJ010000001">
    <property type="protein sequence ID" value="MCS5732301.1"/>
    <property type="molecule type" value="Genomic_DNA"/>
</dbReference>
<comment type="caution">
    <text evidence="4">The sequence shown here is derived from an EMBL/GenBank/DDBJ whole genome shotgun (WGS) entry which is preliminary data.</text>
</comment>
<sequence>MEIEPRLVECTAADATAAALFAAQEREVMRRYGEDDPGPSPGATDPTVLLYLGEDAVGCVVMAPGEEFGEIKRMFLDESARGKGYSRLLLNAAEDLARREGVTTLRLETGTEQPEAMGLYARSGYTPIPGYGYWKHDPAVRCFEKQLEHV</sequence>
<dbReference type="PANTHER" id="PTHR43877">
    <property type="entry name" value="AMINOALKYLPHOSPHONATE N-ACETYLTRANSFERASE-RELATED-RELATED"/>
    <property type="match status" value="1"/>
</dbReference>
<dbReference type="RefSeq" id="WP_259536875.1">
    <property type="nucleotide sequence ID" value="NZ_JANLCJ010000001.1"/>
</dbReference>
<dbReference type="PANTHER" id="PTHR43877:SF2">
    <property type="entry name" value="AMINOALKYLPHOSPHONATE N-ACETYLTRANSFERASE-RELATED"/>
    <property type="match status" value="1"/>
</dbReference>
<protein>
    <submittedName>
        <fullName evidence="4">GNAT family N-acetyltransferase</fullName>
    </submittedName>
</protein>
<keyword evidence="5" id="KW-1185">Reference proteome</keyword>
<reference evidence="4" key="1">
    <citation type="submission" date="2022-08" db="EMBL/GenBank/DDBJ databases">
        <authorList>
            <person name="Deng Y."/>
            <person name="Han X.-F."/>
            <person name="Zhang Y.-Q."/>
        </authorList>
    </citation>
    <scope>NUCLEOTIDE SEQUENCE</scope>
    <source>
        <strain evidence="4">CPCC 203386</strain>
    </source>
</reference>
<organism evidence="4 5">
    <name type="scientific">Herbiconiux daphne</name>
    <dbReference type="NCBI Taxonomy" id="2970914"/>
    <lineage>
        <taxon>Bacteria</taxon>
        <taxon>Bacillati</taxon>
        <taxon>Actinomycetota</taxon>
        <taxon>Actinomycetes</taxon>
        <taxon>Micrococcales</taxon>
        <taxon>Microbacteriaceae</taxon>
        <taxon>Herbiconiux</taxon>
    </lineage>
</organism>
<dbReference type="Pfam" id="PF00583">
    <property type="entry name" value="Acetyltransf_1"/>
    <property type="match status" value="1"/>
</dbReference>
<dbReference type="InterPro" id="IPR050832">
    <property type="entry name" value="Bact_Acetyltransf"/>
</dbReference>
<dbReference type="InterPro" id="IPR016181">
    <property type="entry name" value="Acyl_CoA_acyltransferase"/>
</dbReference>
<gene>
    <name evidence="4" type="ORF">N1032_00895</name>
</gene>
<accession>A0ABT2GWL9</accession>
<name>A0ABT2GWL9_9MICO</name>
<evidence type="ECO:0000256" key="2">
    <source>
        <dbReference type="ARBA" id="ARBA00023315"/>
    </source>
</evidence>
<evidence type="ECO:0000256" key="1">
    <source>
        <dbReference type="ARBA" id="ARBA00022679"/>
    </source>
</evidence>
<evidence type="ECO:0000259" key="3">
    <source>
        <dbReference type="PROSITE" id="PS51186"/>
    </source>
</evidence>
<dbReference type="SUPFAM" id="SSF55729">
    <property type="entry name" value="Acyl-CoA N-acyltransferases (Nat)"/>
    <property type="match status" value="1"/>
</dbReference>
<dbReference type="InterPro" id="IPR000182">
    <property type="entry name" value="GNAT_dom"/>
</dbReference>
<dbReference type="CDD" id="cd04301">
    <property type="entry name" value="NAT_SF"/>
    <property type="match status" value="1"/>
</dbReference>
<dbReference type="Proteomes" id="UP001165586">
    <property type="component" value="Unassembled WGS sequence"/>
</dbReference>
<keyword evidence="2" id="KW-0012">Acyltransferase</keyword>
<evidence type="ECO:0000313" key="5">
    <source>
        <dbReference type="Proteomes" id="UP001165586"/>
    </source>
</evidence>
<feature type="domain" description="N-acetyltransferase" evidence="3">
    <location>
        <begin position="1"/>
        <end position="148"/>
    </location>
</feature>